<dbReference type="Pfam" id="PF07654">
    <property type="entry name" value="C1-set"/>
    <property type="match status" value="3"/>
</dbReference>
<dbReference type="GO" id="GO:0005576">
    <property type="term" value="C:extracellular region"/>
    <property type="evidence" value="ECO:0007669"/>
    <property type="project" value="UniProtKB-SubCell"/>
</dbReference>
<reference evidence="9 10" key="1">
    <citation type="submission" date="2019-05" db="EMBL/GenBank/DDBJ databases">
        <title>A Chromosome-scale Meerkat (S. suricatta) Genome Assembly.</title>
        <authorList>
            <person name="Dudchenko O."/>
            <person name="Lieberman Aiden E."/>
            <person name="Tung J."/>
            <person name="Barreiro L.B."/>
            <person name="Clutton-Brock T.H."/>
        </authorList>
    </citation>
    <scope>NUCLEOTIDE SEQUENCE [LARGE SCALE GENOMIC DNA]</scope>
</reference>
<dbReference type="GO" id="GO:1903131">
    <property type="term" value="P:mononuclear cell differentiation"/>
    <property type="evidence" value="ECO:0007669"/>
    <property type="project" value="UniProtKB-ARBA"/>
</dbReference>
<dbReference type="FunFam" id="2.60.40.10:FF:000998">
    <property type="entry name" value="Immunoglobulin heavy constant epsilon"/>
    <property type="match status" value="1"/>
</dbReference>
<dbReference type="PANTHER" id="PTHR23411">
    <property type="entry name" value="TAPASIN"/>
    <property type="match status" value="1"/>
</dbReference>
<feature type="domain" description="Ig-like" evidence="8">
    <location>
        <begin position="141"/>
        <end position="241"/>
    </location>
</feature>
<dbReference type="SMART" id="SM00407">
    <property type="entry name" value="IGc1"/>
    <property type="match status" value="3"/>
</dbReference>
<keyword evidence="6" id="KW-1015">Disulfide bond</keyword>
<sequence length="357" mass="39362">MTVSGEWAKQKFTCSVTHAESPTINKTFSACAMNFIPPTVKLFHSSCDPLGNTGTTIQLLCLISGYGPADMEVTWLVDGQKATNLFPYTAPSKQEGKVISTHSELNITQGEWVAQKTYTCQVTYQGFTFEDNARKCTESDPRGVSTYLSPPSPLDLYVHKSPKITCLVVDLASIEGMTLSWARESGLPVHPDPMVNKTQYNGTITVTSTLPVDATDWVEGETYQCKVTHPDLPKDIVRSISKAPGRRVPPEVYVFLPPEGEPKSKDKVTLTCLIQNFFPPDISVQWLRNDSPVRTEQQATTGPLKATGPSPAFFVFSRLEVSRADWEQRNVFACEVVHEALPGSRTIKKSVSENPGK</sequence>
<keyword evidence="10" id="KW-1185">Reference proteome</keyword>
<evidence type="ECO:0000256" key="1">
    <source>
        <dbReference type="ARBA" id="ARBA00004236"/>
    </source>
</evidence>
<dbReference type="OMA" id="ITQGQWV"/>
<dbReference type="Ensembl" id="ENSSSUT00005001327.1">
    <property type="protein sequence ID" value="ENSSSUP00005001114.1"/>
    <property type="gene ID" value="ENSSSUG00005000804.1"/>
</dbReference>
<feature type="domain" description="Ig-like" evidence="8">
    <location>
        <begin position="250"/>
        <end position="352"/>
    </location>
</feature>
<name>A0A673SWB6_SURSU</name>
<dbReference type="CDD" id="cd05768">
    <property type="entry name" value="IgC1_CH3_IgAGD_CH4_IgAEM"/>
    <property type="match status" value="1"/>
</dbReference>
<evidence type="ECO:0000256" key="3">
    <source>
        <dbReference type="ARBA" id="ARBA00022475"/>
    </source>
</evidence>
<evidence type="ECO:0000256" key="4">
    <source>
        <dbReference type="ARBA" id="ARBA00022525"/>
    </source>
</evidence>
<comment type="subcellular location">
    <subcellularLocation>
        <location evidence="1">Cell membrane</location>
    </subcellularLocation>
    <subcellularLocation>
        <location evidence="2">Secreted</location>
    </subcellularLocation>
</comment>
<evidence type="ECO:0000313" key="9">
    <source>
        <dbReference type="Ensembl" id="ENSSSUP00005001114.1"/>
    </source>
</evidence>
<proteinExistence type="predicted"/>
<keyword evidence="3" id="KW-1003">Cell membrane</keyword>
<organism evidence="9 10">
    <name type="scientific">Suricata suricatta</name>
    <name type="common">Meerkat</name>
    <dbReference type="NCBI Taxonomy" id="37032"/>
    <lineage>
        <taxon>Eukaryota</taxon>
        <taxon>Metazoa</taxon>
        <taxon>Chordata</taxon>
        <taxon>Craniata</taxon>
        <taxon>Vertebrata</taxon>
        <taxon>Euteleostomi</taxon>
        <taxon>Mammalia</taxon>
        <taxon>Eutheria</taxon>
        <taxon>Laurasiatheria</taxon>
        <taxon>Carnivora</taxon>
        <taxon>Feliformia</taxon>
        <taxon>Herpestidae</taxon>
        <taxon>Suricata</taxon>
    </lineage>
</organism>
<dbReference type="Gene3D" id="2.60.40.10">
    <property type="entry name" value="Immunoglobulins"/>
    <property type="match status" value="3"/>
</dbReference>
<dbReference type="SUPFAM" id="SSF48726">
    <property type="entry name" value="Immunoglobulin"/>
    <property type="match status" value="3"/>
</dbReference>
<protein>
    <recommendedName>
        <fullName evidence="8">Ig-like domain-containing protein</fullName>
    </recommendedName>
</protein>
<keyword evidence="5" id="KW-0472">Membrane</keyword>
<dbReference type="Proteomes" id="UP000472268">
    <property type="component" value="Chromosome 5"/>
</dbReference>
<dbReference type="InterPro" id="IPR007110">
    <property type="entry name" value="Ig-like_dom"/>
</dbReference>
<keyword evidence="4" id="KW-0964">Secreted</keyword>
<dbReference type="GO" id="GO:0042113">
    <property type="term" value="P:B cell activation"/>
    <property type="evidence" value="ECO:0007669"/>
    <property type="project" value="UniProtKB-ARBA"/>
</dbReference>
<dbReference type="FunFam" id="2.60.40.10:FF:000463">
    <property type="entry name" value="Immunoglobulin heavy constant gamma 1"/>
    <property type="match status" value="1"/>
</dbReference>
<dbReference type="InterPro" id="IPR003597">
    <property type="entry name" value="Ig_C1-set"/>
</dbReference>
<evidence type="ECO:0000259" key="8">
    <source>
        <dbReference type="PROSITE" id="PS50835"/>
    </source>
</evidence>
<evidence type="ECO:0000256" key="6">
    <source>
        <dbReference type="ARBA" id="ARBA00023157"/>
    </source>
</evidence>
<dbReference type="InterPro" id="IPR050380">
    <property type="entry name" value="Immune_Resp_Modulators"/>
</dbReference>
<dbReference type="PROSITE" id="PS00290">
    <property type="entry name" value="IG_MHC"/>
    <property type="match status" value="2"/>
</dbReference>
<accession>A0A673SWB6</accession>
<evidence type="ECO:0000256" key="2">
    <source>
        <dbReference type="ARBA" id="ARBA00004613"/>
    </source>
</evidence>
<dbReference type="CDD" id="cd05847">
    <property type="entry name" value="IgC1_CH2_IgE"/>
    <property type="match status" value="1"/>
</dbReference>
<dbReference type="FunFam" id="2.60.40.10:FF:001690">
    <property type="entry name" value="Immunoglobulin heavy constant epsilon"/>
    <property type="match status" value="1"/>
</dbReference>
<evidence type="ECO:0000256" key="5">
    <source>
        <dbReference type="ARBA" id="ARBA00023136"/>
    </source>
</evidence>
<dbReference type="GO" id="GO:0005886">
    <property type="term" value="C:plasma membrane"/>
    <property type="evidence" value="ECO:0007669"/>
    <property type="project" value="UniProtKB-SubCell"/>
</dbReference>
<feature type="domain" description="Ig-like" evidence="8">
    <location>
        <begin position="38"/>
        <end position="137"/>
    </location>
</feature>
<dbReference type="InterPro" id="IPR013783">
    <property type="entry name" value="Ig-like_fold"/>
</dbReference>
<dbReference type="InterPro" id="IPR036179">
    <property type="entry name" value="Ig-like_dom_sf"/>
</dbReference>
<evidence type="ECO:0000313" key="10">
    <source>
        <dbReference type="Proteomes" id="UP000472268"/>
    </source>
</evidence>
<dbReference type="InterPro" id="IPR003006">
    <property type="entry name" value="Ig/MHC_CS"/>
</dbReference>
<evidence type="ECO:0000256" key="7">
    <source>
        <dbReference type="ARBA" id="ARBA00023319"/>
    </source>
</evidence>
<keyword evidence="7" id="KW-0393">Immunoglobulin domain</keyword>
<dbReference type="AlphaFoldDB" id="A0A673SWB6"/>
<dbReference type="PROSITE" id="PS50835">
    <property type="entry name" value="IG_LIKE"/>
    <property type="match status" value="3"/>
</dbReference>
<reference evidence="9" key="3">
    <citation type="submission" date="2025-09" db="UniProtKB">
        <authorList>
            <consortium name="Ensembl"/>
        </authorList>
    </citation>
    <scope>IDENTIFICATION</scope>
</reference>
<reference evidence="9" key="2">
    <citation type="submission" date="2025-08" db="UniProtKB">
        <authorList>
            <consortium name="Ensembl"/>
        </authorList>
    </citation>
    <scope>IDENTIFICATION</scope>
</reference>